<dbReference type="SUPFAM" id="SSF52777">
    <property type="entry name" value="CoA-dependent acyltransferases"/>
    <property type="match status" value="4"/>
</dbReference>
<evidence type="ECO:0000256" key="4">
    <source>
        <dbReference type="ARBA" id="ARBA00022553"/>
    </source>
</evidence>
<dbReference type="PANTHER" id="PTHR45527">
    <property type="entry name" value="NONRIBOSOMAL PEPTIDE SYNTHETASE"/>
    <property type="match status" value="1"/>
</dbReference>
<dbReference type="FunFam" id="3.40.50.980:FF:000001">
    <property type="entry name" value="Non-ribosomal peptide synthetase"/>
    <property type="match status" value="2"/>
</dbReference>
<dbReference type="Gene3D" id="3.30.300.30">
    <property type="match status" value="2"/>
</dbReference>
<name>A0A5P8K8N1_9ACTN</name>
<gene>
    <name evidence="6" type="ORF">F9278_28260</name>
</gene>
<reference evidence="6 7" key="1">
    <citation type="submission" date="2019-10" db="EMBL/GenBank/DDBJ databases">
        <title>Streptomyces sp. strain GY16 isolated from leaves of Broussonetia papyrifera.</title>
        <authorList>
            <person name="Mo P."/>
        </authorList>
    </citation>
    <scope>NUCLEOTIDE SEQUENCE [LARGE SCALE GENOMIC DNA]</scope>
    <source>
        <strain evidence="6 7">GY16</strain>
    </source>
</reference>
<evidence type="ECO:0000256" key="3">
    <source>
        <dbReference type="ARBA" id="ARBA00022450"/>
    </source>
</evidence>
<dbReference type="PROSITE" id="PS50075">
    <property type="entry name" value="CARRIER"/>
    <property type="match status" value="2"/>
</dbReference>
<dbReference type="PROSITE" id="PS00012">
    <property type="entry name" value="PHOSPHOPANTETHEINE"/>
    <property type="match status" value="2"/>
</dbReference>
<organism evidence="6 7">
    <name type="scientific">Streptomyces phaeolivaceus</name>
    <dbReference type="NCBI Taxonomy" id="2653200"/>
    <lineage>
        <taxon>Bacteria</taxon>
        <taxon>Bacillati</taxon>
        <taxon>Actinomycetota</taxon>
        <taxon>Actinomycetes</taxon>
        <taxon>Kitasatosporales</taxon>
        <taxon>Streptomycetaceae</taxon>
        <taxon>Streptomyces</taxon>
    </lineage>
</organism>
<keyword evidence="4" id="KW-0597">Phosphoprotein</keyword>
<dbReference type="GO" id="GO:0072330">
    <property type="term" value="P:monocarboxylic acid biosynthetic process"/>
    <property type="evidence" value="ECO:0007669"/>
    <property type="project" value="UniProtKB-ARBA"/>
</dbReference>
<dbReference type="InterPro" id="IPR020845">
    <property type="entry name" value="AMP-binding_CS"/>
</dbReference>
<dbReference type="GO" id="GO:0017000">
    <property type="term" value="P:antibiotic biosynthetic process"/>
    <property type="evidence" value="ECO:0007669"/>
    <property type="project" value="UniProtKB-ARBA"/>
</dbReference>
<dbReference type="GO" id="GO:0044550">
    <property type="term" value="P:secondary metabolite biosynthetic process"/>
    <property type="evidence" value="ECO:0007669"/>
    <property type="project" value="UniProtKB-ARBA"/>
</dbReference>
<dbReference type="InterPro" id="IPR009081">
    <property type="entry name" value="PP-bd_ACP"/>
</dbReference>
<dbReference type="InterPro" id="IPR029058">
    <property type="entry name" value="AB_hydrolase_fold"/>
</dbReference>
<dbReference type="InterPro" id="IPR023213">
    <property type="entry name" value="CAT-like_dom_sf"/>
</dbReference>
<dbReference type="FunFam" id="1.10.1200.10:FF:000005">
    <property type="entry name" value="Nonribosomal peptide synthetase 1"/>
    <property type="match status" value="1"/>
</dbReference>
<dbReference type="InterPro" id="IPR000873">
    <property type="entry name" value="AMP-dep_synth/lig_dom"/>
</dbReference>
<dbReference type="Gene3D" id="3.30.559.10">
    <property type="entry name" value="Chloramphenicol acetyltransferase-like domain"/>
    <property type="match status" value="2"/>
</dbReference>
<sequence>MNTDEPKQVPGTGARLLRERLRQRAAQPPSREQAISPIPRDRSLPLSFAQQRLWVLDQLRPGGTDYLVPLTLRLRGDLSTVDLPGAVGELVRRHEILRTRYVTNPDGEPVQVVDAACEVAVAFTDLVGADPGELDSLLEKETTHPLDLAAGPVLRVRLIRLAPEEHMLVILVHHIAVDGWSGSVMLRELTALCTGRELPAPALQYADFATWQRDHFSGERLAGDLAHWTQRLRDLPTLELPLDRPRPATWQPAGTTVRFDIPAAVGTQVALLAKRHQATPFMVYLAALWTLLHRYTGQTDFPVATPIAGRTRPETHDLLGIFVNLLVLRADVSGDPTFAELLERARSTSLDAYTHQDTPFERIVDALGVDRDLSKHPLAGVNLTLQNNERMRFEAGAVIGEPIGLAAHQAKFDLSWTLEEHPDGSVSGEATFPHALLDTETVRRMTARYVRLLGGAVADPGRRVGELPLLDREELAQLARPPAVSAPADVCLHERFAAVARERPDTVAVTWAGEHLTYAELDTRTSRLAHRLRARGVGRGDLVGICLPRSADMVVALLAVLRAGAAYLPLDPDQPAERIDFLVRDASARVVITRSAFSGRVAGAGEADRLLVLDAPGEAAALAALPAEAPKIDAHPDDLAYAIYTSGSTGTPKGVQVTHANVVRLFTATDRDFRFGPDDVWALFHSYAFDFSVWEMWGALLYGGRLVVVPYEVSRSPWDLSRLLADEGVTVLNQTPSAFRSLTELAARGDSVLDGLRLRLVVFGGEALDVAALAPWWDRFGGTRPQLVNMYGITETTVHVTYRPVGPADLAGDRSPIGQPIPDLATYVLDERMAPVPVGVPGELHVGGAGVTRGYLGRPRLTAERFVPDPFGPPGARLYRSGDKARVLADGELAFVGRADEQVKIRGFRIELGEVRACLSGHPRLASALVTVHETAEGERHLVAYAVPAEGAAVGVPELRAYVAERLPGYMVPAFFVLLEQLPLTVSGKTDHGALPAPEGTAQGDTEAYVAPRTDEERAVAAIWAGVLGTERIGLHDNFFAVGGDSIRAVRLVGALLEGGHRYSVQDLFRHQTVAELLRRGPAGPAEAEEAGIAPFALVGAEDRAKVPDGVVDAYPMARVQAGMAYELLADTSRNLYHNVTSYLIRDTGAFDVSALAAAADALVAAHEILRTSFDLASFSEPMQLVHAEVTVPFGHEDLRGEPAERQAALLARFRDEERARVLDISRAPLIRLHAHHVADNRWYLSLTENHAILDGWSHNSIVTELLDRYRAIRDGLPQPDIGSGPVRYADFIAQEQRSLAGTADRAFWRDRLGSADRLAIPAAWADPDGPETYAVEVPFHDIEDGLRRLAERAGASLKSVLLAAHISVWRIVGGDKPFYSGVVANGRTEVSGGDLVRGMFLNPVPFRAPAQAATWRELVAAVFAEEVELWPHRRYPLPEIQREFAGRGRLLEVAFNYLDFHVLDREMVDTSASTDVSPNEFPLCALTHRGRMTITAKSAWVGRRHAELLARMYRAALEAMAADPEGDTTASLLPAADRERLLAEGNDTWAPKPDRHVQQSVAAHAERTPQAVAVESANGRLTYGELLQRANAWAALLRGAGVRAEDLVGLCLPREPDAVAAMLGVLTVGAAYVPVDPEHPIDRITGLLEDAGVAVVIADPGLAARLPAGTTPVVVPQQVRDEPGEQEVADTRDESLVYVVHTSGSTGRPKGVMARHGAFADRVRTMGTNTALTDRDVVMLVLPLTTDVAQMAVFSALANGGRLVLADGDLARDPQSLGELLEDRGATFLQASPTTWRMLTESEWTPPPGFRVLCGGEAMDAGLTRLLCATEAQVWDMYGPTEATVFCFGTRLAADGSPQSWAPAANTRIHLLDDRLEPVPAGVPGQIFVAGDGLARGYLGQPGRTAEVFLPDPHSPFPGGRIYATGDIGRRDRHGRVEVLGREDLQVKIRGFRIELGEIEKTLSAHPEVRAAVVRAVPGPHHEKQLAAYVIPLGERTDVAALRQHVGRVLPAYMVPTHFVVTESFPLLANGKVDRSALPAPDPALPAVRTASTTPQGPVEQAIARVWGAELGRERVGRDDDFFGLGGHSLLTTRIVARLRREHGLDVTVREFLRHRTVRELAAVTEGASGPASAASLWLSGTGTREPLFCVHPGGGSAHWYRDLADVLAPERPLGAFEWPGLSGDHEAAGSVAQAATTYLAQLRAERPRGPYTILGWCASSGIAWEMARRLHTEGERPRLVLLDPVVDATAHDTEHLTGRLEFFRRAERQLGALRERPEAREIREELLASVGRVVDNGEARLKEFDLDGEWPDRLRSWRELLEARLAYRFPRYPGRVELVMTDDLVAGDHEAIEGMRLDGYVDWWRGLADGGLGTHRVAGGHWSVLRPPYVEELAARLAVIIDNTEE</sequence>
<protein>
    <submittedName>
        <fullName evidence="6">Amino acid adenylation domain-containing protein</fullName>
    </submittedName>
</protein>
<comment type="similarity">
    <text evidence="2">Belongs to the ATP-dependent AMP-binding enzyme family.</text>
</comment>
<dbReference type="FunFam" id="3.40.50.980:FF:000002">
    <property type="entry name" value="Enterobactin synthetase component F"/>
    <property type="match status" value="1"/>
</dbReference>
<dbReference type="InterPro" id="IPR010071">
    <property type="entry name" value="AA_adenyl_dom"/>
</dbReference>
<dbReference type="InterPro" id="IPR006162">
    <property type="entry name" value="Ppantetheine_attach_site"/>
</dbReference>
<dbReference type="PANTHER" id="PTHR45527:SF14">
    <property type="entry name" value="PLIPASTATIN SYNTHASE SUBUNIT B"/>
    <property type="match status" value="1"/>
</dbReference>
<dbReference type="CDD" id="cd17643">
    <property type="entry name" value="A_NRPS_Cytc1-like"/>
    <property type="match status" value="1"/>
</dbReference>
<dbReference type="SUPFAM" id="SSF56801">
    <property type="entry name" value="Acetyl-CoA synthetase-like"/>
    <property type="match status" value="2"/>
</dbReference>
<dbReference type="Gene3D" id="3.30.559.30">
    <property type="entry name" value="Nonribosomal peptide synthetase, condensation domain"/>
    <property type="match status" value="2"/>
</dbReference>
<evidence type="ECO:0000256" key="1">
    <source>
        <dbReference type="ARBA" id="ARBA00001957"/>
    </source>
</evidence>
<keyword evidence="7" id="KW-1185">Reference proteome</keyword>
<dbReference type="InterPro" id="IPR045851">
    <property type="entry name" value="AMP-bd_C_sf"/>
</dbReference>
<dbReference type="Pfam" id="PF00501">
    <property type="entry name" value="AMP-binding"/>
    <property type="match status" value="2"/>
</dbReference>
<dbReference type="InterPro" id="IPR025110">
    <property type="entry name" value="AMP-bd_C"/>
</dbReference>
<dbReference type="GO" id="GO:0043041">
    <property type="term" value="P:amino acid activation for nonribosomal peptide biosynthetic process"/>
    <property type="evidence" value="ECO:0007669"/>
    <property type="project" value="TreeGrafter"/>
</dbReference>
<dbReference type="InterPro" id="IPR020806">
    <property type="entry name" value="PKS_PP-bd"/>
</dbReference>
<dbReference type="EMBL" id="CP045096">
    <property type="protein sequence ID" value="QFQ99404.1"/>
    <property type="molecule type" value="Genomic_DNA"/>
</dbReference>
<comment type="cofactor">
    <cofactor evidence="1">
        <name>pantetheine 4'-phosphate</name>
        <dbReference type="ChEBI" id="CHEBI:47942"/>
    </cofactor>
</comment>
<dbReference type="Pfam" id="PF13193">
    <property type="entry name" value="AMP-binding_C"/>
    <property type="match status" value="2"/>
</dbReference>
<dbReference type="CDD" id="cd19531">
    <property type="entry name" value="LCL_NRPS-like"/>
    <property type="match status" value="1"/>
</dbReference>
<evidence type="ECO:0000313" key="6">
    <source>
        <dbReference type="EMBL" id="QFQ99404.1"/>
    </source>
</evidence>
<dbReference type="GO" id="GO:0005829">
    <property type="term" value="C:cytosol"/>
    <property type="evidence" value="ECO:0007669"/>
    <property type="project" value="TreeGrafter"/>
</dbReference>
<dbReference type="GO" id="GO:0031177">
    <property type="term" value="F:phosphopantetheine binding"/>
    <property type="evidence" value="ECO:0007669"/>
    <property type="project" value="InterPro"/>
</dbReference>
<dbReference type="Pfam" id="PF00975">
    <property type="entry name" value="Thioesterase"/>
    <property type="match status" value="1"/>
</dbReference>
<evidence type="ECO:0000313" key="7">
    <source>
        <dbReference type="Proteomes" id="UP000327294"/>
    </source>
</evidence>
<dbReference type="FunFam" id="3.40.50.12780:FF:000012">
    <property type="entry name" value="Non-ribosomal peptide synthetase"/>
    <property type="match status" value="1"/>
</dbReference>
<feature type="domain" description="Carrier" evidence="5">
    <location>
        <begin position="2055"/>
        <end position="2130"/>
    </location>
</feature>
<dbReference type="Gene3D" id="2.30.38.10">
    <property type="entry name" value="Luciferase, Domain 3"/>
    <property type="match status" value="2"/>
</dbReference>
<dbReference type="InterPro" id="IPR001031">
    <property type="entry name" value="Thioesterase"/>
</dbReference>
<dbReference type="Gene3D" id="3.40.50.1820">
    <property type="entry name" value="alpha/beta hydrolase"/>
    <property type="match status" value="1"/>
</dbReference>
<dbReference type="PROSITE" id="PS00455">
    <property type="entry name" value="AMP_BINDING"/>
    <property type="match status" value="1"/>
</dbReference>
<dbReference type="Proteomes" id="UP000327294">
    <property type="component" value="Chromosome"/>
</dbReference>
<dbReference type="Gene3D" id="3.40.50.980">
    <property type="match status" value="4"/>
</dbReference>
<accession>A0A5P8K8N1</accession>
<dbReference type="SMART" id="SM00823">
    <property type="entry name" value="PKS_PP"/>
    <property type="match status" value="2"/>
</dbReference>
<dbReference type="FunFam" id="2.30.38.10:FF:000001">
    <property type="entry name" value="Non-ribosomal peptide synthetase PvdI"/>
    <property type="match status" value="1"/>
</dbReference>
<proteinExistence type="inferred from homology"/>
<dbReference type="Pfam" id="PF00668">
    <property type="entry name" value="Condensation"/>
    <property type="match status" value="2"/>
</dbReference>
<dbReference type="InterPro" id="IPR001242">
    <property type="entry name" value="Condensation_dom"/>
</dbReference>
<keyword evidence="3" id="KW-0596">Phosphopantetheine</keyword>
<evidence type="ECO:0000256" key="2">
    <source>
        <dbReference type="ARBA" id="ARBA00006432"/>
    </source>
</evidence>
<dbReference type="KEGG" id="sphv:F9278_28260"/>
<dbReference type="NCBIfam" id="TIGR01733">
    <property type="entry name" value="AA-adenyl-dom"/>
    <property type="match status" value="2"/>
</dbReference>
<dbReference type="FunFam" id="1.10.1200.10:FF:000016">
    <property type="entry name" value="Non-ribosomal peptide synthase"/>
    <property type="match status" value="1"/>
</dbReference>
<dbReference type="Gene3D" id="1.10.1200.10">
    <property type="entry name" value="ACP-like"/>
    <property type="match status" value="2"/>
</dbReference>
<dbReference type="Pfam" id="PF00550">
    <property type="entry name" value="PP-binding"/>
    <property type="match status" value="2"/>
</dbReference>
<dbReference type="GO" id="GO:0008610">
    <property type="term" value="P:lipid biosynthetic process"/>
    <property type="evidence" value="ECO:0007669"/>
    <property type="project" value="UniProtKB-ARBA"/>
</dbReference>
<dbReference type="InterPro" id="IPR036736">
    <property type="entry name" value="ACP-like_sf"/>
</dbReference>
<evidence type="ECO:0000259" key="5">
    <source>
        <dbReference type="PROSITE" id="PS50075"/>
    </source>
</evidence>
<dbReference type="SUPFAM" id="SSF47336">
    <property type="entry name" value="ACP-like"/>
    <property type="match status" value="2"/>
</dbReference>
<feature type="domain" description="Carrier" evidence="5">
    <location>
        <begin position="1011"/>
        <end position="1085"/>
    </location>
</feature>
<dbReference type="NCBIfam" id="NF003417">
    <property type="entry name" value="PRK04813.1"/>
    <property type="match status" value="2"/>
</dbReference>
<dbReference type="GO" id="GO:0003824">
    <property type="term" value="F:catalytic activity"/>
    <property type="evidence" value="ECO:0007669"/>
    <property type="project" value="InterPro"/>
</dbReference>
<dbReference type="RefSeq" id="WP_152170827.1">
    <property type="nucleotide sequence ID" value="NZ_CP045096.1"/>
</dbReference>
<dbReference type="SUPFAM" id="SSF53474">
    <property type="entry name" value="alpha/beta-Hydrolases"/>
    <property type="match status" value="1"/>
</dbReference>
<dbReference type="FunFam" id="3.30.300.30:FF:000010">
    <property type="entry name" value="Enterobactin synthetase component F"/>
    <property type="match status" value="2"/>
</dbReference>